<keyword evidence="2" id="KW-0722">Serine protease inhibitor</keyword>
<evidence type="ECO:0000313" key="5">
    <source>
        <dbReference type="EMBL" id="KAF7635484.1"/>
    </source>
</evidence>
<accession>A0A8S9ZPV4</accession>
<dbReference type="PRINTS" id="PR00759">
    <property type="entry name" value="BASICPTASE"/>
</dbReference>
<dbReference type="InterPro" id="IPR002223">
    <property type="entry name" value="Kunitz_BPTI"/>
</dbReference>
<dbReference type="Gene3D" id="4.10.410.10">
    <property type="entry name" value="Pancreatic trypsin inhibitor Kunitz domain"/>
    <property type="match status" value="2"/>
</dbReference>
<dbReference type="PROSITE" id="PS00280">
    <property type="entry name" value="BPTI_KUNITZ_1"/>
    <property type="match status" value="1"/>
</dbReference>
<evidence type="ECO:0000256" key="2">
    <source>
        <dbReference type="ARBA" id="ARBA00022900"/>
    </source>
</evidence>
<dbReference type="PANTHER" id="PTHR10083">
    <property type="entry name" value="KUNITZ-TYPE PROTEASE INHIBITOR-RELATED"/>
    <property type="match status" value="1"/>
</dbReference>
<evidence type="ECO:0000259" key="4">
    <source>
        <dbReference type="PROSITE" id="PS50279"/>
    </source>
</evidence>
<dbReference type="InterPro" id="IPR036880">
    <property type="entry name" value="Kunitz_BPTI_sf"/>
</dbReference>
<dbReference type="CDD" id="cd00109">
    <property type="entry name" value="Kunitz-type"/>
    <property type="match status" value="1"/>
</dbReference>
<dbReference type="Proteomes" id="UP000605970">
    <property type="component" value="Unassembled WGS sequence"/>
</dbReference>
<dbReference type="PANTHER" id="PTHR10083:SF374">
    <property type="entry name" value="BPTI_KUNITZ INHIBITOR DOMAIN-CONTAINING PROTEIN"/>
    <property type="match status" value="1"/>
</dbReference>
<name>A0A8S9ZPV4_9BILA</name>
<sequence length="185" mass="22120">MFFIPFILFNLINLKYFIFSNKTFPSLYKYEIKPDIHPNEIFNKTKNKLLICKQLIEYGNCTKKLIRYFWNNKKKKCIKFNYSGCGGNQNNFLNKKKCLKFCSNKKYQKTKIIAKLSIKNRKKILNRKKELFIEECKPGYAGSGLNCTNDQTRWYFNINSGRCLLFWYGGCQFANSQNFFLDQQF</sequence>
<evidence type="ECO:0000256" key="1">
    <source>
        <dbReference type="ARBA" id="ARBA00022690"/>
    </source>
</evidence>
<dbReference type="SUPFAM" id="SSF57362">
    <property type="entry name" value="BPTI-like"/>
    <property type="match status" value="2"/>
</dbReference>
<dbReference type="OrthoDB" id="4473401at2759"/>
<proteinExistence type="predicted"/>
<dbReference type="SMART" id="SM00131">
    <property type="entry name" value="KU"/>
    <property type="match status" value="1"/>
</dbReference>
<organism evidence="5 6">
    <name type="scientific">Meloidogyne graminicola</name>
    <dbReference type="NCBI Taxonomy" id="189291"/>
    <lineage>
        <taxon>Eukaryota</taxon>
        <taxon>Metazoa</taxon>
        <taxon>Ecdysozoa</taxon>
        <taxon>Nematoda</taxon>
        <taxon>Chromadorea</taxon>
        <taxon>Rhabditida</taxon>
        <taxon>Tylenchina</taxon>
        <taxon>Tylenchomorpha</taxon>
        <taxon>Tylenchoidea</taxon>
        <taxon>Meloidogynidae</taxon>
        <taxon>Meloidogyninae</taxon>
        <taxon>Meloidogyne</taxon>
    </lineage>
</organism>
<dbReference type="Pfam" id="PF00014">
    <property type="entry name" value="Kunitz_BPTI"/>
    <property type="match status" value="2"/>
</dbReference>
<feature type="domain" description="BPTI/Kunitz inhibitor" evidence="4">
    <location>
        <begin position="52"/>
        <end position="102"/>
    </location>
</feature>
<dbReference type="InterPro" id="IPR050098">
    <property type="entry name" value="TFPI/VKTCI-like"/>
</dbReference>
<evidence type="ECO:0000256" key="3">
    <source>
        <dbReference type="ARBA" id="ARBA00023157"/>
    </source>
</evidence>
<dbReference type="GO" id="GO:0005615">
    <property type="term" value="C:extracellular space"/>
    <property type="evidence" value="ECO:0007669"/>
    <property type="project" value="TreeGrafter"/>
</dbReference>
<dbReference type="InterPro" id="IPR020901">
    <property type="entry name" value="Prtase_inh_Kunz-CS"/>
</dbReference>
<evidence type="ECO:0000313" key="6">
    <source>
        <dbReference type="Proteomes" id="UP000605970"/>
    </source>
</evidence>
<keyword evidence="6" id="KW-1185">Reference proteome</keyword>
<dbReference type="AlphaFoldDB" id="A0A8S9ZPV4"/>
<feature type="domain" description="BPTI/Kunitz inhibitor" evidence="4">
    <location>
        <begin position="136"/>
        <end position="185"/>
    </location>
</feature>
<keyword evidence="1" id="KW-0646">Protease inhibitor</keyword>
<dbReference type="PROSITE" id="PS50279">
    <property type="entry name" value="BPTI_KUNITZ_2"/>
    <property type="match status" value="2"/>
</dbReference>
<gene>
    <name evidence="5" type="ORF">Mgra_00005022</name>
</gene>
<keyword evidence="3" id="KW-1015">Disulfide bond</keyword>
<comment type="caution">
    <text evidence="5">The sequence shown here is derived from an EMBL/GenBank/DDBJ whole genome shotgun (WGS) entry which is preliminary data.</text>
</comment>
<reference evidence="5" key="1">
    <citation type="journal article" date="2020" name="Ecol. Evol.">
        <title>Genome structure and content of the rice root-knot nematode (Meloidogyne graminicola).</title>
        <authorList>
            <person name="Phan N.T."/>
            <person name="Danchin E.G.J."/>
            <person name="Klopp C."/>
            <person name="Perfus-Barbeoch L."/>
            <person name="Kozlowski D.K."/>
            <person name="Koutsovoulos G.D."/>
            <person name="Lopez-Roques C."/>
            <person name="Bouchez O."/>
            <person name="Zahm M."/>
            <person name="Besnard G."/>
            <person name="Bellafiore S."/>
        </authorList>
    </citation>
    <scope>NUCLEOTIDE SEQUENCE</scope>
    <source>
        <strain evidence="5">VN-18</strain>
    </source>
</reference>
<protein>
    <recommendedName>
        <fullName evidence="4">BPTI/Kunitz inhibitor domain-containing protein</fullName>
    </recommendedName>
</protein>
<dbReference type="EMBL" id="JABEBT010000041">
    <property type="protein sequence ID" value="KAF7635484.1"/>
    <property type="molecule type" value="Genomic_DNA"/>
</dbReference>
<dbReference type="GO" id="GO:0004867">
    <property type="term" value="F:serine-type endopeptidase inhibitor activity"/>
    <property type="evidence" value="ECO:0007669"/>
    <property type="project" value="UniProtKB-KW"/>
</dbReference>